<dbReference type="InterPro" id="IPR012337">
    <property type="entry name" value="RNaseH-like_sf"/>
</dbReference>
<gene>
    <name evidence="3" type="ORF">O181_045985</name>
</gene>
<dbReference type="PANTHER" id="PTHR37984:SF5">
    <property type="entry name" value="PROTEIN NYNRIN-LIKE"/>
    <property type="match status" value="1"/>
</dbReference>
<dbReference type="InterPro" id="IPR050951">
    <property type="entry name" value="Retrovirus_Pol_polyprotein"/>
</dbReference>
<name>A0A9Q3DSG1_9BASI</name>
<feature type="domain" description="Integrase catalytic" evidence="2">
    <location>
        <begin position="4"/>
        <end position="177"/>
    </location>
</feature>
<protein>
    <recommendedName>
        <fullName evidence="2">Integrase catalytic domain-containing protein</fullName>
    </recommendedName>
</protein>
<evidence type="ECO:0000256" key="1">
    <source>
        <dbReference type="ARBA" id="ARBA00022884"/>
    </source>
</evidence>
<evidence type="ECO:0000259" key="2">
    <source>
        <dbReference type="PROSITE" id="PS50994"/>
    </source>
</evidence>
<keyword evidence="1" id="KW-0694">RNA-binding</keyword>
<dbReference type="InterPro" id="IPR036397">
    <property type="entry name" value="RNaseH_sf"/>
</dbReference>
<accession>A0A9Q3DSG1</accession>
<keyword evidence="4" id="KW-1185">Reference proteome</keyword>
<dbReference type="Gene3D" id="3.30.420.10">
    <property type="entry name" value="Ribonuclease H-like superfamily/Ribonuclease H"/>
    <property type="match status" value="1"/>
</dbReference>
<dbReference type="PROSITE" id="PS50994">
    <property type="entry name" value="INTEGRASE"/>
    <property type="match status" value="1"/>
</dbReference>
<dbReference type="GO" id="GO:0015074">
    <property type="term" value="P:DNA integration"/>
    <property type="evidence" value="ECO:0007669"/>
    <property type="project" value="InterPro"/>
</dbReference>
<dbReference type="Proteomes" id="UP000765509">
    <property type="component" value="Unassembled WGS sequence"/>
</dbReference>
<dbReference type="GO" id="GO:0003723">
    <property type="term" value="F:RNA binding"/>
    <property type="evidence" value="ECO:0007669"/>
    <property type="project" value="UniProtKB-KW"/>
</dbReference>
<dbReference type="InterPro" id="IPR001584">
    <property type="entry name" value="Integrase_cat-core"/>
</dbReference>
<dbReference type="EMBL" id="AVOT02018987">
    <property type="protein sequence ID" value="MBW0506270.1"/>
    <property type="molecule type" value="Genomic_DNA"/>
</dbReference>
<organism evidence="3 4">
    <name type="scientific">Austropuccinia psidii MF-1</name>
    <dbReference type="NCBI Taxonomy" id="1389203"/>
    <lineage>
        <taxon>Eukaryota</taxon>
        <taxon>Fungi</taxon>
        <taxon>Dikarya</taxon>
        <taxon>Basidiomycota</taxon>
        <taxon>Pucciniomycotina</taxon>
        <taxon>Pucciniomycetes</taxon>
        <taxon>Pucciniales</taxon>
        <taxon>Sphaerophragmiaceae</taxon>
        <taxon>Austropuccinia</taxon>
    </lineage>
</organism>
<proteinExistence type="predicted"/>
<evidence type="ECO:0000313" key="4">
    <source>
        <dbReference type="Proteomes" id="UP000765509"/>
    </source>
</evidence>
<comment type="caution">
    <text evidence="3">The sequence shown here is derived from an EMBL/GenBank/DDBJ whole genome shotgun (WGS) entry which is preliminary data.</text>
</comment>
<dbReference type="AlphaFoldDB" id="A0A9Q3DSG1"/>
<evidence type="ECO:0000313" key="3">
    <source>
        <dbReference type="EMBL" id="MBW0506270.1"/>
    </source>
</evidence>
<dbReference type="PANTHER" id="PTHR37984">
    <property type="entry name" value="PROTEIN CBG26694"/>
    <property type="match status" value="1"/>
</dbReference>
<dbReference type="SUPFAM" id="SSF53098">
    <property type="entry name" value="Ribonuclease H-like"/>
    <property type="match status" value="1"/>
</dbReference>
<dbReference type="GO" id="GO:0005634">
    <property type="term" value="C:nucleus"/>
    <property type="evidence" value="ECO:0007669"/>
    <property type="project" value="UniProtKB-ARBA"/>
</dbReference>
<sequence>MLIQIQQPKSSWEIVHMAWVAALPPGGDVSFNECLVLAGRYRKPPIFLLFHKDDKARDTAIMIWNRVISHTSLFQNIISDRDIKFTSALWESLHKLFGTKLAFSTAYHPQNDGLAEIMIQTLVEMIRRFYAYGIEFKDPDGFTHDWFTLIPALQLEYKKSIHSSTFKTPAMLEKDWNLILPYDTLKKDLADIHPTEGSFKLMLDKERHNANKFMQDSFKYAKERWDKSHKPPYFNIGDLVLVSTLSSSNIK</sequence>
<dbReference type="OrthoDB" id="441971at2759"/>
<reference evidence="3" key="1">
    <citation type="submission" date="2021-03" db="EMBL/GenBank/DDBJ databases">
        <title>Draft genome sequence of rust myrtle Austropuccinia psidii MF-1, a brazilian biotype.</title>
        <authorList>
            <person name="Quecine M.C."/>
            <person name="Pachon D.M.R."/>
            <person name="Bonatelli M.L."/>
            <person name="Correr F.H."/>
            <person name="Franceschini L.M."/>
            <person name="Leite T.F."/>
            <person name="Margarido G.R.A."/>
            <person name="Almeida C.A."/>
            <person name="Ferrarezi J.A."/>
            <person name="Labate C.A."/>
        </authorList>
    </citation>
    <scope>NUCLEOTIDE SEQUENCE</scope>
    <source>
        <strain evidence="3">MF-1</strain>
    </source>
</reference>